<dbReference type="EMBL" id="OIVN01000058">
    <property type="protein sequence ID" value="SPC73437.1"/>
    <property type="molecule type" value="Genomic_DNA"/>
</dbReference>
<reference evidence="1" key="1">
    <citation type="submission" date="2018-02" db="EMBL/GenBank/DDBJ databases">
        <authorList>
            <person name="Cohen D.B."/>
            <person name="Kent A.D."/>
        </authorList>
    </citation>
    <scope>NUCLEOTIDE SEQUENCE</scope>
</reference>
<proteinExistence type="predicted"/>
<sequence length="85" mass="9532">MADHVVATSDELFELSLARTLKTIGNAYFGLTEYDENDDTDNVFDFKIDRSLLIDPRGIVYGAEIGEGPHSIVYEGLWVFSICQL</sequence>
<protein>
    <submittedName>
        <fullName evidence="1">Uncharacterized protein</fullName>
    </submittedName>
</protein>
<organism evidence="1">
    <name type="scientific">Fagus sylvatica</name>
    <name type="common">Beechnut</name>
    <dbReference type="NCBI Taxonomy" id="28930"/>
    <lineage>
        <taxon>Eukaryota</taxon>
        <taxon>Viridiplantae</taxon>
        <taxon>Streptophyta</taxon>
        <taxon>Embryophyta</taxon>
        <taxon>Tracheophyta</taxon>
        <taxon>Spermatophyta</taxon>
        <taxon>Magnoliopsida</taxon>
        <taxon>eudicotyledons</taxon>
        <taxon>Gunneridae</taxon>
        <taxon>Pentapetalae</taxon>
        <taxon>rosids</taxon>
        <taxon>fabids</taxon>
        <taxon>Fagales</taxon>
        <taxon>Fagaceae</taxon>
        <taxon>Fagus</taxon>
    </lineage>
</organism>
<gene>
    <name evidence="1" type="ORF">FSB_LOCUS1319</name>
</gene>
<evidence type="ECO:0000313" key="1">
    <source>
        <dbReference type="EMBL" id="SPC73437.1"/>
    </source>
</evidence>
<accession>A0A2N9E3E6</accession>
<dbReference type="AlphaFoldDB" id="A0A2N9E3E6"/>
<name>A0A2N9E3E6_FAGSY</name>